<organism evidence="2">
    <name type="scientific">Arundo donax</name>
    <name type="common">Giant reed</name>
    <name type="synonym">Donax arundinaceus</name>
    <dbReference type="NCBI Taxonomy" id="35708"/>
    <lineage>
        <taxon>Eukaryota</taxon>
        <taxon>Viridiplantae</taxon>
        <taxon>Streptophyta</taxon>
        <taxon>Embryophyta</taxon>
        <taxon>Tracheophyta</taxon>
        <taxon>Spermatophyta</taxon>
        <taxon>Magnoliopsida</taxon>
        <taxon>Liliopsida</taxon>
        <taxon>Poales</taxon>
        <taxon>Poaceae</taxon>
        <taxon>PACMAD clade</taxon>
        <taxon>Arundinoideae</taxon>
        <taxon>Arundineae</taxon>
        <taxon>Arundo</taxon>
    </lineage>
</organism>
<evidence type="ECO:0000313" key="2">
    <source>
        <dbReference type="EMBL" id="JAE30144.1"/>
    </source>
</evidence>
<protein>
    <submittedName>
        <fullName evidence="2">Uncharacterized protein</fullName>
    </submittedName>
</protein>
<name>A0A0A9H2Y0_ARUDO</name>
<sequence>MYSRASTGSSGSGPGLMSGSGNLSRAQTGFTRGSGSPRARSPTAFRN</sequence>
<dbReference type="EMBL" id="GBRH01167752">
    <property type="protein sequence ID" value="JAE30144.1"/>
    <property type="molecule type" value="Transcribed_RNA"/>
</dbReference>
<dbReference type="AlphaFoldDB" id="A0A0A9H2Y0"/>
<accession>A0A0A9H2Y0</accession>
<feature type="compositionally biased region" description="Polar residues" evidence="1">
    <location>
        <begin position="22"/>
        <end position="34"/>
    </location>
</feature>
<reference evidence="2" key="1">
    <citation type="submission" date="2014-09" db="EMBL/GenBank/DDBJ databases">
        <authorList>
            <person name="Magalhaes I.L.F."/>
            <person name="Oliveira U."/>
            <person name="Santos F.R."/>
            <person name="Vidigal T.H.D.A."/>
            <person name="Brescovit A.D."/>
            <person name="Santos A.J."/>
        </authorList>
    </citation>
    <scope>NUCLEOTIDE SEQUENCE</scope>
    <source>
        <tissue evidence="2">Shoot tissue taken approximately 20 cm above the soil surface</tissue>
    </source>
</reference>
<reference evidence="2" key="2">
    <citation type="journal article" date="2015" name="Data Brief">
        <title>Shoot transcriptome of the giant reed, Arundo donax.</title>
        <authorList>
            <person name="Barrero R.A."/>
            <person name="Guerrero F.D."/>
            <person name="Moolhuijzen P."/>
            <person name="Goolsby J.A."/>
            <person name="Tidwell J."/>
            <person name="Bellgard S.E."/>
            <person name="Bellgard M.I."/>
        </authorList>
    </citation>
    <scope>NUCLEOTIDE SEQUENCE</scope>
    <source>
        <tissue evidence="2">Shoot tissue taken approximately 20 cm above the soil surface</tissue>
    </source>
</reference>
<proteinExistence type="predicted"/>
<evidence type="ECO:0000256" key="1">
    <source>
        <dbReference type="SAM" id="MobiDB-lite"/>
    </source>
</evidence>
<feature type="region of interest" description="Disordered" evidence="1">
    <location>
        <begin position="1"/>
        <end position="47"/>
    </location>
</feature>